<gene>
    <name evidence="5" type="ORF">NAG76_02335</name>
</gene>
<dbReference type="SMART" id="SM00797">
    <property type="entry name" value="AHS2"/>
    <property type="match status" value="1"/>
</dbReference>
<dbReference type="Proteomes" id="UP001056756">
    <property type="component" value="Chromosome"/>
</dbReference>
<keyword evidence="2" id="KW-0378">Hydrolase</keyword>
<accession>A0A9J6ZGF4</accession>
<evidence type="ECO:0000256" key="2">
    <source>
        <dbReference type="ARBA" id="ARBA00022801"/>
    </source>
</evidence>
<organism evidence="5 6">
    <name type="scientific">Candidatus Pristimantibacillus lignocellulolyticus</name>
    <dbReference type="NCBI Taxonomy" id="2994561"/>
    <lineage>
        <taxon>Bacteria</taxon>
        <taxon>Bacillati</taxon>
        <taxon>Bacillota</taxon>
        <taxon>Bacilli</taxon>
        <taxon>Bacillales</taxon>
        <taxon>Paenibacillaceae</taxon>
        <taxon>Candidatus Pristimantibacillus</taxon>
    </lineage>
</organism>
<dbReference type="InterPro" id="IPR029000">
    <property type="entry name" value="Cyclophilin-like_dom_sf"/>
</dbReference>
<dbReference type="KEGG" id="plig:NAG76_02335"/>
<keyword evidence="3" id="KW-0067">ATP-binding</keyword>
<dbReference type="SUPFAM" id="SSF50891">
    <property type="entry name" value="Cyclophilin-like"/>
    <property type="match status" value="1"/>
</dbReference>
<evidence type="ECO:0000259" key="4">
    <source>
        <dbReference type="SMART" id="SM00797"/>
    </source>
</evidence>
<dbReference type="NCBIfam" id="TIGR00724">
    <property type="entry name" value="urea_amlyse_rel"/>
    <property type="match status" value="1"/>
</dbReference>
<keyword evidence="1" id="KW-0547">Nucleotide-binding</keyword>
<reference evidence="5" key="1">
    <citation type="submission" date="2022-05" db="EMBL/GenBank/DDBJ databases">
        <title>Novel bacterial taxa in a minimal lignocellulolytic consortium and its capacity to transform plastics disclosed by genome-resolved metagenomics.</title>
        <authorList>
            <person name="Rodriguez C.A.D."/>
            <person name="Diaz-Garcia L."/>
            <person name="Herrera K."/>
            <person name="Tarazona N.A."/>
            <person name="Sproer C."/>
            <person name="Overmann J."/>
            <person name="Jimenez D.J."/>
        </authorList>
    </citation>
    <scope>NUCLEOTIDE SEQUENCE</scope>
    <source>
        <strain evidence="5">MAG5</strain>
    </source>
</reference>
<evidence type="ECO:0000256" key="3">
    <source>
        <dbReference type="ARBA" id="ARBA00022840"/>
    </source>
</evidence>
<dbReference type="Gene3D" id="2.40.100.10">
    <property type="entry name" value="Cyclophilin-like"/>
    <property type="match status" value="1"/>
</dbReference>
<dbReference type="AlphaFoldDB" id="A0A9J6ZGF4"/>
<protein>
    <submittedName>
        <fullName evidence="5">Biotin-dependent carboxyltransferase family protein</fullName>
    </submittedName>
</protein>
<dbReference type="PANTHER" id="PTHR43309:SF5">
    <property type="entry name" value="5-OXOPROLINASE SUBUNIT C"/>
    <property type="match status" value="1"/>
</dbReference>
<feature type="domain" description="Carboxyltransferase" evidence="4">
    <location>
        <begin position="24"/>
        <end position="318"/>
    </location>
</feature>
<dbReference type="Pfam" id="PF02626">
    <property type="entry name" value="CT_A_B"/>
    <property type="match status" value="1"/>
</dbReference>
<proteinExistence type="predicted"/>
<sequence length="330" mass="36268">MGIEVIRAGMLTTIQDLGRYGYQKFGLNNNGAMDEGAARVANILVGNDEHKAVLELTLAGTSLKMTADHLIAICGGDMSATMNGQLVPMWQPFIVNKDSVINFSQYKSGCRVYIAIAGGIKIQAVLHSYSTNMRASIGGYEGRALRNGDIIEVCDMSNQSCSVGLWQKLRQIDSKAFNAQHFGIAHEENVPIRFIAGPEYNLLDEENKRKFTESKWVIDSQSDRMGYRLQGPSLNMIQKQELISEGVVHGTVQLPANGQPIVLLADRQTTGGYPRVAVVASVDIPMFGQLKPGSAITFVEVTIEEAEQLLFDSEQDMKRLKIAIQLKSKQ</sequence>
<dbReference type="InterPro" id="IPR052708">
    <property type="entry name" value="PxpC"/>
</dbReference>
<dbReference type="PANTHER" id="PTHR43309">
    <property type="entry name" value="5-OXOPROLINASE SUBUNIT C"/>
    <property type="match status" value="1"/>
</dbReference>
<evidence type="ECO:0000313" key="6">
    <source>
        <dbReference type="Proteomes" id="UP001056756"/>
    </source>
</evidence>
<dbReference type="GO" id="GO:0016787">
    <property type="term" value="F:hydrolase activity"/>
    <property type="evidence" value="ECO:0007669"/>
    <property type="project" value="UniProtKB-KW"/>
</dbReference>
<evidence type="ECO:0000313" key="5">
    <source>
        <dbReference type="EMBL" id="URN95116.1"/>
    </source>
</evidence>
<name>A0A9J6ZGF4_9BACL</name>
<dbReference type="GO" id="GO:0005524">
    <property type="term" value="F:ATP binding"/>
    <property type="evidence" value="ECO:0007669"/>
    <property type="project" value="UniProtKB-KW"/>
</dbReference>
<dbReference type="EMBL" id="CP097899">
    <property type="protein sequence ID" value="URN95116.1"/>
    <property type="molecule type" value="Genomic_DNA"/>
</dbReference>
<evidence type="ECO:0000256" key="1">
    <source>
        <dbReference type="ARBA" id="ARBA00022741"/>
    </source>
</evidence>
<dbReference type="InterPro" id="IPR003778">
    <property type="entry name" value="CT_A_B"/>
</dbReference>